<feature type="region of interest" description="Disordered" evidence="1">
    <location>
        <begin position="67"/>
        <end position="88"/>
    </location>
</feature>
<dbReference type="Proteomes" id="UP001234178">
    <property type="component" value="Unassembled WGS sequence"/>
</dbReference>
<keyword evidence="3" id="KW-1185">Reference proteome</keyword>
<evidence type="ECO:0000256" key="1">
    <source>
        <dbReference type="SAM" id="MobiDB-lite"/>
    </source>
</evidence>
<protein>
    <submittedName>
        <fullName evidence="2">Uncharacterized protein</fullName>
    </submittedName>
</protein>
<sequence length="261" mass="29430">MGKSRGKMFKSFLSNFEKSRQALPGTKKEFPQVCSRVNSGKVKTPTFHPSFCDQSASATCSVGQQFSASRANERHTPKPGTHHDSSGVSACLNKQITNPLIKVKSVDKKPRSSQPDNRPMKPTWNITTQIDAKKMLIEIPPLPGRRKTLKDLVCKPFQAKPLPPSTYEPFVPVTRKRPSVSYNKKLAIELSLTEEQELREFELAEKVIPGIESQKKKKIPGRFEKATQFPCEEEVARQEVALVRMLEEIIFREIAKKKTAP</sequence>
<dbReference type="EMBL" id="JAOYFB010000038">
    <property type="protein sequence ID" value="KAK4025535.1"/>
    <property type="molecule type" value="Genomic_DNA"/>
</dbReference>
<feature type="compositionally biased region" description="Basic and acidic residues" evidence="1">
    <location>
        <begin position="71"/>
        <end position="85"/>
    </location>
</feature>
<gene>
    <name evidence="2" type="ORF">OUZ56_014598</name>
</gene>
<accession>A0ABR0AKA3</accession>
<organism evidence="2 3">
    <name type="scientific">Daphnia magna</name>
    <dbReference type="NCBI Taxonomy" id="35525"/>
    <lineage>
        <taxon>Eukaryota</taxon>
        <taxon>Metazoa</taxon>
        <taxon>Ecdysozoa</taxon>
        <taxon>Arthropoda</taxon>
        <taxon>Crustacea</taxon>
        <taxon>Branchiopoda</taxon>
        <taxon>Diplostraca</taxon>
        <taxon>Cladocera</taxon>
        <taxon>Anomopoda</taxon>
        <taxon>Daphniidae</taxon>
        <taxon>Daphnia</taxon>
    </lineage>
</organism>
<reference evidence="2 3" key="1">
    <citation type="journal article" date="2023" name="Nucleic Acids Res.">
        <title>The hologenome of Daphnia magna reveals possible DNA methylation and microbiome-mediated evolution of the host genome.</title>
        <authorList>
            <person name="Chaturvedi A."/>
            <person name="Li X."/>
            <person name="Dhandapani V."/>
            <person name="Marshall H."/>
            <person name="Kissane S."/>
            <person name="Cuenca-Cambronero M."/>
            <person name="Asole G."/>
            <person name="Calvet F."/>
            <person name="Ruiz-Romero M."/>
            <person name="Marangio P."/>
            <person name="Guigo R."/>
            <person name="Rago D."/>
            <person name="Mirbahai L."/>
            <person name="Eastwood N."/>
            <person name="Colbourne J.K."/>
            <person name="Zhou J."/>
            <person name="Mallon E."/>
            <person name="Orsini L."/>
        </authorList>
    </citation>
    <scope>NUCLEOTIDE SEQUENCE [LARGE SCALE GENOMIC DNA]</scope>
    <source>
        <strain evidence="2">LRV0_1</strain>
    </source>
</reference>
<name>A0ABR0AKA3_9CRUS</name>
<comment type="caution">
    <text evidence="2">The sequence shown here is derived from an EMBL/GenBank/DDBJ whole genome shotgun (WGS) entry which is preliminary data.</text>
</comment>
<evidence type="ECO:0000313" key="2">
    <source>
        <dbReference type="EMBL" id="KAK4025535.1"/>
    </source>
</evidence>
<proteinExistence type="predicted"/>
<feature type="region of interest" description="Disordered" evidence="1">
    <location>
        <begin position="102"/>
        <end position="123"/>
    </location>
</feature>
<evidence type="ECO:0000313" key="3">
    <source>
        <dbReference type="Proteomes" id="UP001234178"/>
    </source>
</evidence>